<proteinExistence type="inferred from homology"/>
<dbReference type="GO" id="GO:0005783">
    <property type="term" value="C:endoplasmic reticulum"/>
    <property type="evidence" value="ECO:0007669"/>
    <property type="project" value="UniProtKB-SubCell"/>
</dbReference>
<dbReference type="Pfam" id="PF00106">
    <property type="entry name" value="adh_short"/>
    <property type="match status" value="1"/>
</dbReference>
<accession>A0A7R9LG60</accession>
<comment type="subcellular location">
    <subcellularLocation>
        <location evidence="1">Endoplasmic reticulum</location>
    </subcellularLocation>
</comment>
<dbReference type="InterPro" id="IPR051019">
    <property type="entry name" value="VLCFA-Steroid_DH"/>
</dbReference>
<dbReference type="Gene3D" id="3.40.50.720">
    <property type="entry name" value="NAD(P)-binding Rossmann-like Domain"/>
    <property type="match status" value="1"/>
</dbReference>
<dbReference type="EMBL" id="CAJPIZ010024720">
    <property type="protein sequence ID" value="CAG2118557.1"/>
    <property type="molecule type" value="Genomic_DNA"/>
</dbReference>
<name>A0A7R9LG60_9ACAR</name>
<dbReference type="PROSITE" id="PS00061">
    <property type="entry name" value="ADH_SHORT"/>
    <property type="match status" value="1"/>
</dbReference>
<comment type="similarity">
    <text evidence="2 5">Belongs to the short-chain dehydrogenases/reductases (SDR) family.</text>
</comment>
<reference evidence="6" key="1">
    <citation type="submission" date="2020-11" db="EMBL/GenBank/DDBJ databases">
        <authorList>
            <person name="Tran Van P."/>
        </authorList>
    </citation>
    <scope>NUCLEOTIDE SEQUENCE</scope>
</reference>
<evidence type="ECO:0000313" key="7">
    <source>
        <dbReference type="Proteomes" id="UP000759131"/>
    </source>
</evidence>
<gene>
    <name evidence="6" type="ORF">OSB1V03_LOCUS18508</name>
</gene>
<organism evidence="6">
    <name type="scientific">Medioppia subpectinata</name>
    <dbReference type="NCBI Taxonomy" id="1979941"/>
    <lineage>
        <taxon>Eukaryota</taxon>
        <taxon>Metazoa</taxon>
        <taxon>Ecdysozoa</taxon>
        <taxon>Arthropoda</taxon>
        <taxon>Chelicerata</taxon>
        <taxon>Arachnida</taxon>
        <taxon>Acari</taxon>
        <taxon>Acariformes</taxon>
        <taxon>Sarcoptiformes</taxon>
        <taxon>Oribatida</taxon>
        <taxon>Brachypylina</taxon>
        <taxon>Oppioidea</taxon>
        <taxon>Oppiidae</taxon>
        <taxon>Medioppia</taxon>
    </lineage>
</organism>
<feature type="non-terminal residue" evidence="6">
    <location>
        <position position="1"/>
    </location>
</feature>
<dbReference type="FunFam" id="3.40.50.720:FF:000137">
    <property type="entry name" value="Hydroxysteroid (17-beta) dehydrogenase 3"/>
    <property type="match status" value="1"/>
</dbReference>
<dbReference type="GO" id="GO:0016491">
    <property type="term" value="F:oxidoreductase activity"/>
    <property type="evidence" value="ECO:0007669"/>
    <property type="project" value="UniProtKB-KW"/>
</dbReference>
<evidence type="ECO:0000256" key="3">
    <source>
        <dbReference type="ARBA" id="ARBA00022857"/>
    </source>
</evidence>
<evidence type="ECO:0000256" key="2">
    <source>
        <dbReference type="ARBA" id="ARBA00006484"/>
    </source>
</evidence>
<dbReference type="EMBL" id="OC879295">
    <property type="protein sequence ID" value="CAD7641106.1"/>
    <property type="molecule type" value="Genomic_DNA"/>
</dbReference>
<dbReference type="PANTHER" id="PTHR43899:SF13">
    <property type="entry name" value="RH59310P"/>
    <property type="match status" value="1"/>
</dbReference>
<dbReference type="InterPro" id="IPR036291">
    <property type="entry name" value="NAD(P)-bd_dom_sf"/>
</dbReference>
<dbReference type="PIRSF" id="PIRSF000126">
    <property type="entry name" value="11-beta-HSD1"/>
    <property type="match status" value="1"/>
</dbReference>
<evidence type="ECO:0000256" key="5">
    <source>
        <dbReference type="RuleBase" id="RU000363"/>
    </source>
</evidence>
<dbReference type="CDD" id="cd05356">
    <property type="entry name" value="17beta-HSD1_like_SDR_c"/>
    <property type="match status" value="1"/>
</dbReference>
<dbReference type="OrthoDB" id="5545019at2759"/>
<evidence type="ECO:0000256" key="4">
    <source>
        <dbReference type="ARBA" id="ARBA00023002"/>
    </source>
</evidence>
<evidence type="ECO:0000256" key="1">
    <source>
        <dbReference type="ARBA" id="ARBA00004240"/>
    </source>
</evidence>
<dbReference type="PRINTS" id="PR00080">
    <property type="entry name" value="SDRFAMILY"/>
</dbReference>
<dbReference type="Proteomes" id="UP000759131">
    <property type="component" value="Unassembled WGS sequence"/>
</dbReference>
<dbReference type="PRINTS" id="PR00081">
    <property type="entry name" value="GDHRDH"/>
</dbReference>
<dbReference type="PANTHER" id="PTHR43899">
    <property type="entry name" value="RH59310P"/>
    <property type="match status" value="1"/>
</dbReference>
<dbReference type="InterPro" id="IPR002347">
    <property type="entry name" value="SDR_fam"/>
</dbReference>
<keyword evidence="7" id="KW-1185">Reference proteome</keyword>
<sequence length="272" mass="31022">QLAQKGYNLLLISRNQSKLDKVKEDIETKNTDCSVRVLALDFSRHDIYDTIDEEFSKLGQIHILVNNVGMIYPDEKPEYMCDIPDLNKFVSDILNVNVGACTKLTAMVLPRMLANGSGAIINLSSASAITPIPLLTLYSATKVYIDYFSRALHEEYSSRGIVVQCVLPCFVSTNMSYNIDTNLFVPSPPVYVKSALKTVGKESRTPGYFSHRWQSFTIFWCAVWQEFLGVNTLIRFHYFRLKNIRKRIYTKEEAMGLKGKVDEERVVLDIHD</sequence>
<protein>
    <submittedName>
        <fullName evidence="6">Uncharacterized protein</fullName>
    </submittedName>
</protein>
<evidence type="ECO:0000313" key="6">
    <source>
        <dbReference type="EMBL" id="CAD7641106.1"/>
    </source>
</evidence>
<dbReference type="AlphaFoldDB" id="A0A7R9LG60"/>
<keyword evidence="3" id="KW-0521">NADP</keyword>
<dbReference type="SUPFAM" id="SSF51735">
    <property type="entry name" value="NAD(P)-binding Rossmann-fold domains"/>
    <property type="match status" value="1"/>
</dbReference>
<keyword evidence="4" id="KW-0560">Oxidoreductase</keyword>
<dbReference type="InterPro" id="IPR020904">
    <property type="entry name" value="Sc_DH/Rdtase_CS"/>
</dbReference>